<gene>
    <name evidence="6" type="ORF">CWS01_04520</name>
</gene>
<accession>A0A2N0Z5P6</accession>
<protein>
    <submittedName>
        <fullName evidence="6">LysR family transcriptional regulator</fullName>
    </submittedName>
</protein>
<dbReference type="RefSeq" id="WP_101175860.1">
    <property type="nucleotide sequence ID" value="NZ_PISE01000010.1"/>
</dbReference>
<dbReference type="GO" id="GO:0003700">
    <property type="term" value="F:DNA-binding transcription factor activity"/>
    <property type="evidence" value="ECO:0007669"/>
    <property type="project" value="InterPro"/>
</dbReference>
<keyword evidence="3" id="KW-0238">DNA-binding</keyword>
<dbReference type="InterPro" id="IPR036390">
    <property type="entry name" value="WH_DNA-bd_sf"/>
</dbReference>
<dbReference type="PRINTS" id="PR00039">
    <property type="entry name" value="HTHLYSR"/>
</dbReference>
<comment type="similarity">
    <text evidence="1">Belongs to the LysR transcriptional regulatory family.</text>
</comment>
<dbReference type="Pfam" id="PF03466">
    <property type="entry name" value="LysR_substrate"/>
    <property type="match status" value="1"/>
</dbReference>
<keyword evidence="4" id="KW-0804">Transcription</keyword>
<dbReference type="InterPro" id="IPR005119">
    <property type="entry name" value="LysR_subst-bd"/>
</dbReference>
<feature type="domain" description="HTH lysR-type" evidence="5">
    <location>
        <begin position="1"/>
        <end position="58"/>
    </location>
</feature>
<dbReference type="SUPFAM" id="SSF46785">
    <property type="entry name" value="Winged helix' DNA-binding domain"/>
    <property type="match status" value="1"/>
</dbReference>
<name>A0A2N0Z5P6_9BACI</name>
<sequence length="291" mass="33317">MNVQLLKTFITAAKHENFHKTAEELFLTQPAITKHIRRLEEEMKIELFERKGKSIALTEAGHYLLPIAKKMAAQYDKGLAEFELWKQGYNRKLVIAAAPQIASSVLPAILRNFMDGNSDIEVLINVINSYKIGEEISSGRAEVGLTRIEPTISGVACQVIHEDPVILVGPAEEKEQLFNEEGMLKKYRLITHNHPAYWDSLLNNIRSVYPMVRTMQVNQMEISKKFIEKGLGVSYLPYTLVEEEIKQKKLREIQSDKIMLPTSFTYLLTKVETKEAVSFITFLKKQLIKHI</sequence>
<organism evidence="6 7">
    <name type="scientific">Niallia nealsonii</name>
    <dbReference type="NCBI Taxonomy" id="115979"/>
    <lineage>
        <taxon>Bacteria</taxon>
        <taxon>Bacillati</taxon>
        <taxon>Bacillota</taxon>
        <taxon>Bacilli</taxon>
        <taxon>Bacillales</taxon>
        <taxon>Bacillaceae</taxon>
        <taxon>Niallia</taxon>
    </lineage>
</organism>
<dbReference type="AlphaFoldDB" id="A0A2N0Z5P6"/>
<dbReference type="Proteomes" id="UP000233375">
    <property type="component" value="Unassembled WGS sequence"/>
</dbReference>
<dbReference type="GO" id="GO:0000976">
    <property type="term" value="F:transcription cis-regulatory region binding"/>
    <property type="evidence" value="ECO:0007669"/>
    <property type="project" value="TreeGrafter"/>
</dbReference>
<comment type="caution">
    <text evidence="6">The sequence shown here is derived from an EMBL/GenBank/DDBJ whole genome shotgun (WGS) entry which is preliminary data.</text>
</comment>
<dbReference type="Pfam" id="PF00126">
    <property type="entry name" value="HTH_1"/>
    <property type="match status" value="1"/>
</dbReference>
<dbReference type="FunFam" id="1.10.10.10:FF:000001">
    <property type="entry name" value="LysR family transcriptional regulator"/>
    <property type="match status" value="1"/>
</dbReference>
<keyword evidence="2" id="KW-0805">Transcription regulation</keyword>
<proteinExistence type="inferred from homology"/>
<dbReference type="Gene3D" id="1.10.10.10">
    <property type="entry name" value="Winged helix-like DNA-binding domain superfamily/Winged helix DNA-binding domain"/>
    <property type="match status" value="1"/>
</dbReference>
<dbReference type="OrthoDB" id="9803735at2"/>
<keyword evidence="7" id="KW-1185">Reference proteome</keyword>
<evidence type="ECO:0000313" key="7">
    <source>
        <dbReference type="Proteomes" id="UP000233375"/>
    </source>
</evidence>
<dbReference type="PANTHER" id="PTHR30126:SF64">
    <property type="entry name" value="HTH-TYPE TRANSCRIPTIONAL REGULATOR CITR"/>
    <property type="match status" value="1"/>
</dbReference>
<evidence type="ECO:0000313" key="6">
    <source>
        <dbReference type="EMBL" id="PKG24830.1"/>
    </source>
</evidence>
<evidence type="ECO:0000256" key="2">
    <source>
        <dbReference type="ARBA" id="ARBA00023015"/>
    </source>
</evidence>
<dbReference type="InterPro" id="IPR000847">
    <property type="entry name" value="LysR_HTH_N"/>
</dbReference>
<evidence type="ECO:0000259" key="5">
    <source>
        <dbReference type="PROSITE" id="PS50931"/>
    </source>
</evidence>
<dbReference type="PROSITE" id="PS50931">
    <property type="entry name" value="HTH_LYSR"/>
    <property type="match status" value="1"/>
</dbReference>
<evidence type="ECO:0000256" key="1">
    <source>
        <dbReference type="ARBA" id="ARBA00009437"/>
    </source>
</evidence>
<evidence type="ECO:0000256" key="3">
    <source>
        <dbReference type="ARBA" id="ARBA00023125"/>
    </source>
</evidence>
<dbReference type="InterPro" id="IPR036388">
    <property type="entry name" value="WH-like_DNA-bd_sf"/>
</dbReference>
<dbReference type="Gene3D" id="3.40.190.290">
    <property type="match status" value="1"/>
</dbReference>
<dbReference type="EMBL" id="PISE01000010">
    <property type="protein sequence ID" value="PKG24830.1"/>
    <property type="molecule type" value="Genomic_DNA"/>
</dbReference>
<reference evidence="6 7" key="1">
    <citation type="journal article" date="2003" name="Int. J. Syst. Evol. Microbiol.">
        <title>Bacillus nealsonii sp. nov., isolated from a spacecraft-assembly facility, whose spores are gamma-radiation resistant.</title>
        <authorList>
            <person name="Venkateswaran K."/>
            <person name="Kempf M."/>
            <person name="Chen F."/>
            <person name="Satomi M."/>
            <person name="Nicholson W."/>
            <person name="Kern R."/>
        </authorList>
    </citation>
    <scope>NUCLEOTIDE SEQUENCE [LARGE SCALE GENOMIC DNA]</scope>
    <source>
        <strain evidence="6 7">FO-92</strain>
    </source>
</reference>
<evidence type="ECO:0000256" key="4">
    <source>
        <dbReference type="ARBA" id="ARBA00023163"/>
    </source>
</evidence>
<dbReference type="SUPFAM" id="SSF53850">
    <property type="entry name" value="Periplasmic binding protein-like II"/>
    <property type="match status" value="1"/>
</dbReference>
<dbReference type="PANTHER" id="PTHR30126">
    <property type="entry name" value="HTH-TYPE TRANSCRIPTIONAL REGULATOR"/>
    <property type="match status" value="1"/>
</dbReference>
<dbReference type="CDD" id="cd05466">
    <property type="entry name" value="PBP2_LTTR_substrate"/>
    <property type="match status" value="1"/>
</dbReference>